<accession>A0ABT2S541</accession>
<evidence type="ECO:0000256" key="7">
    <source>
        <dbReference type="SAM" id="MobiDB-lite"/>
    </source>
</evidence>
<evidence type="ECO:0000313" key="10">
    <source>
        <dbReference type="EMBL" id="MCU6699522.1"/>
    </source>
</evidence>
<protein>
    <submittedName>
        <fullName evidence="10">L,D-transpeptidase family protein</fullName>
    </submittedName>
</protein>
<dbReference type="SMART" id="SM00728">
    <property type="entry name" value="ChW"/>
    <property type="match status" value="9"/>
</dbReference>
<keyword evidence="8" id="KW-0732">Signal</keyword>
<evidence type="ECO:0000313" key="11">
    <source>
        <dbReference type="Proteomes" id="UP001207605"/>
    </source>
</evidence>
<feature type="region of interest" description="Disordered" evidence="7">
    <location>
        <begin position="38"/>
        <end position="100"/>
    </location>
</feature>
<reference evidence="10 11" key="1">
    <citation type="journal article" date="2021" name="ISME Commun">
        <title>Automated analysis of genomic sequences facilitates high-throughput and comprehensive description of bacteria.</title>
        <authorList>
            <person name="Hitch T.C.A."/>
        </authorList>
    </citation>
    <scope>NUCLEOTIDE SEQUENCE [LARGE SCALE GENOMIC DNA]</scope>
    <source>
        <strain evidence="10 11">Sanger_02</strain>
    </source>
</reference>
<dbReference type="InterPro" id="IPR006637">
    <property type="entry name" value="ChW"/>
</dbReference>
<evidence type="ECO:0000256" key="6">
    <source>
        <dbReference type="PROSITE-ProRule" id="PRU01373"/>
    </source>
</evidence>
<organism evidence="10 11">
    <name type="scientific">Dorea ammoniilytica</name>
    <dbReference type="NCBI Taxonomy" id="2981788"/>
    <lineage>
        <taxon>Bacteria</taxon>
        <taxon>Bacillati</taxon>
        <taxon>Bacillota</taxon>
        <taxon>Clostridia</taxon>
        <taxon>Lachnospirales</taxon>
        <taxon>Lachnospiraceae</taxon>
        <taxon>Dorea</taxon>
    </lineage>
</organism>
<dbReference type="EMBL" id="JAOQJV010000004">
    <property type="protein sequence ID" value="MCU6699522.1"/>
    <property type="molecule type" value="Genomic_DNA"/>
</dbReference>
<dbReference type="Pfam" id="PF03734">
    <property type="entry name" value="YkuD"/>
    <property type="match status" value="1"/>
</dbReference>
<feature type="domain" description="L,D-TPase catalytic" evidence="9">
    <location>
        <begin position="590"/>
        <end position="709"/>
    </location>
</feature>
<dbReference type="PROSITE" id="PS52029">
    <property type="entry name" value="LD_TPASE"/>
    <property type="match status" value="1"/>
</dbReference>
<evidence type="ECO:0000256" key="4">
    <source>
        <dbReference type="ARBA" id="ARBA00022984"/>
    </source>
</evidence>
<dbReference type="SUPFAM" id="SSF141523">
    <property type="entry name" value="L,D-transpeptidase catalytic domain-like"/>
    <property type="match status" value="1"/>
</dbReference>
<feature type="chain" id="PRO_5046979483" evidence="8">
    <location>
        <begin position="29"/>
        <end position="710"/>
    </location>
</feature>
<evidence type="ECO:0000256" key="8">
    <source>
        <dbReference type="SAM" id="SignalP"/>
    </source>
</evidence>
<keyword evidence="2" id="KW-0808">Transferase</keyword>
<proteinExistence type="predicted"/>
<feature type="active site" description="Nucleophile" evidence="6">
    <location>
        <position position="685"/>
    </location>
</feature>
<name>A0ABT2S541_9FIRM</name>
<feature type="signal peptide" evidence="8">
    <location>
        <begin position="1"/>
        <end position="28"/>
    </location>
</feature>
<evidence type="ECO:0000256" key="5">
    <source>
        <dbReference type="ARBA" id="ARBA00023316"/>
    </source>
</evidence>
<dbReference type="Pfam" id="PF07538">
    <property type="entry name" value="ChW"/>
    <property type="match status" value="8"/>
</dbReference>
<evidence type="ECO:0000256" key="2">
    <source>
        <dbReference type="ARBA" id="ARBA00022679"/>
    </source>
</evidence>
<dbReference type="RefSeq" id="WP_262581098.1">
    <property type="nucleotide sequence ID" value="NZ_JAOQJV010000004.1"/>
</dbReference>
<evidence type="ECO:0000256" key="1">
    <source>
        <dbReference type="ARBA" id="ARBA00004752"/>
    </source>
</evidence>
<dbReference type="PANTHER" id="PTHR30582">
    <property type="entry name" value="L,D-TRANSPEPTIDASE"/>
    <property type="match status" value="1"/>
</dbReference>
<sequence>MKSRIRKSIMAMLLCLTLVGTSSISALHADASEVNGDIQSGQSVGAGGNAGTGDESSDVADAVKDSELDGEGENDGEPTEEPAAEEPSDEEEQEEEKPVSIEYQTHVQSYGWQKTVKDGALAGTSGKAKRLEAIKIKLTDLPEKYEGSGVEYAVHVQSYGWQNAVKDGAVSGTSGQAKRLEAITVKLTGSIADDYDVYYRTHVQTYGWLGWAKNGEKAGSATASKRMEAIEIKLVKKGEDAPESTGNAYKCPLVGYQTHMQSYGWRSKGYDNAVNGVTGKSKRMEALKISLPDVEGTTGYTGGIAYQVYVQGNGWQDWKSDGQLAGTTGKSKRIEALRVKLTGEVAEYYDVYYRVYLARIGWSAYVCGGDDALAGSMNLSKRIEAMKIKLVKKGDTPPSTAGTTYLQGYQNSDFYYTGKVQGQGTTGKIAQGSTVGVTGKSKRLEGITLYLNQDESIANLPKGSIQYAAYLSSTGWTGWSEQGQFAGCDDGSRGMEAVKIKLTGDFAKHYDIYYRTYVQKYGWLGWAKNGQTAGTSKISYRMEGMQIKLVSKDASAPGANSRYYTQTRKSSGPDAAMYARANMYSSPTQYIIMVDGKTHRVGIYQGSRGFWTCVKYWACGDGKPSTPTVRGVFSVGNRGYYFNSGAYRCFWWTQFYGDYLFHSVLCWPNGSIADGRVGMGLSHGCVRLEMPNCKWIYDNIPRGTTVVVYN</sequence>
<evidence type="ECO:0000256" key="3">
    <source>
        <dbReference type="ARBA" id="ARBA00022960"/>
    </source>
</evidence>
<keyword evidence="11" id="KW-1185">Reference proteome</keyword>
<feature type="active site" description="Proton donor/acceptor" evidence="6">
    <location>
        <position position="662"/>
    </location>
</feature>
<dbReference type="CDD" id="cd16913">
    <property type="entry name" value="YkuD_like"/>
    <property type="match status" value="1"/>
</dbReference>
<keyword evidence="3 6" id="KW-0133">Cell shape</keyword>
<keyword evidence="4 6" id="KW-0573">Peptidoglycan synthesis</keyword>
<feature type="compositionally biased region" description="Acidic residues" evidence="7">
    <location>
        <begin position="68"/>
        <end position="95"/>
    </location>
</feature>
<dbReference type="Gene3D" id="2.40.440.10">
    <property type="entry name" value="L,D-transpeptidase catalytic domain-like"/>
    <property type="match status" value="1"/>
</dbReference>
<dbReference type="InterPro" id="IPR050979">
    <property type="entry name" value="LD-transpeptidase"/>
</dbReference>
<evidence type="ECO:0000259" key="9">
    <source>
        <dbReference type="PROSITE" id="PS52029"/>
    </source>
</evidence>
<comment type="pathway">
    <text evidence="1 6">Cell wall biogenesis; peptidoglycan biosynthesis.</text>
</comment>
<dbReference type="InterPro" id="IPR038063">
    <property type="entry name" value="Transpep_catalytic_dom"/>
</dbReference>
<keyword evidence="5 6" id="KW-0961">Cell wall biogenesis/degradation</keyword>
<gene>
    <name evidence="10" type="ORF">OCV65_04640</name>
</gene>
<dbReference type="InterPro" id="IPR005490">
    <property type="entry name" value="LD_TPept_cat_dom"/>
</dbReference>
<dbReference type="PANTHER" id="PTHR30582:SF2">
    <property type="entry name" value="L,D-TRANSPEPTIDASE YCIB-RELATED"/>
    <property type="match status" value="1"/>
</dbReference>
<dbReference type="Proteomes" id="UP001207605">
    <property type="component" value="Unassembled WGS sequence"/>
</dbReference>
<comment type="caution">
    <text evidence="10">The sequence shown here is derived from an EMBL/GenBank/DDBJ whole genome shotgun (WGS) entry which is preliminary data.</text>
</comment>